<keyword evidence="2" id="KW-1185">Reference proteome</keyword>
<dbReference type="Pfam" id="PF07209">
    <property type="entry name" value="DUF1415"/>
    <property type="match status" value="1"/>
</dbReference>
<dbReference type="KEGG" id="pgin:FRZ67_20150"/>
<name>A0A5B8VE13_9BACT</name>
<dbReference type="EMBL" id="CP042435">
    <property type="protein sequence ID" value="QEC69499.1"/>
    <property type="molecule type" value="Genomic_DNA"/>
</dbReference>
<gene>
    <name evidence="1" type="ORF">FRZ67_20150</name>
</gene>
<evidence type="ECO:0000313" key="1">
    <source>
        <dbReference type="EMBL" id="QEC69499.1"/>
    </source>
</evidence>
<reference evidence="1 2" key="1">
    <citation type="journal article" date="2016" name="Int. J. Syst. Evol. Microbiol.">
        <title>Panacibacter ginsenosidivorans gen. nov., sp. nov., with ginsenoside converting activity isolated from soil of a ginseng field.</title>
        <authorList>
            <person name="Siddiqi M.Z."/>
            <person name="Muhammad Shafi S."/>
            <person name="Choi K.D."/>
            <person name="Im W.T."/>
        </authorList>
    </citation>
    <scope>NUCLEOTIDE SEQUENCE [LARGE SCALE GENOMIC DNA]</scope>
    <source>
        <strain evidence="1 2">Gsoil1550</strain>
    </source>
</reference>
<proteinExistence type="predicted"/>
<dbReference type="InterPro" id="IPR009858">
    <property type="entry name" value="DUF1415"/>
</dbReference>
<protein>
    <submittedName>
        <fullName evidence="1">DUF1415 domain-containing protein</fullName>
    </submittedName>
</protein>
<dbReference type="OrthoDB" id="277390at2"/>
<accession>A0A5B8VE13</accession>
<dbReference type="RefSeq" id="WP_147192376.1">
    <property type="nucleotide sequence ID" value="NZ_CP042435.1"/>
</dbReference>
<dbReference type="Proteomes" id="UP000321533">
    <property type="component" value="Chromosome"/>
</dbReference>
<dbReference type="AlphaFoldDB" id="A0A5B8VE13"/>
<sequence length="180" mass="20756">MHTTEQVIAQTKKWITDVVIGCNFCPFAAREVKRNSVNYIVEESNDIATCLHTFIQECVRMDNDAATETSFIIYPNAFENFEDYLDLVSLAETLLERQDYEGIYQAASFHPQYSFQDAATDDAANYTNRSIYPMLHILREESVETALDHYADPEDIPERNIKFAREKGVAYMKLLRDSCL</sequence>
<evidence type="ECO:0000313" key="2">
    <source>
        <dbReference type="Proteomes" id="UP000321533"/>
    </source>
</evidence>
<organism evidence="1 2">
    <name type="scientific">Panacibacter ginsenosidivorans</name>
    <dbReference type="NCBI Taxonomy" id="1813871"/>
    <lineage>
        <taxon>Bacteria</taxon>
        <taxon>Pseudomonadati</taxon>
        <taxon>Bacteroidota</taxon>
        <taxon>Chitinophagia</taxon>
        <taxon>Chitinophagales</taxon>
        <taxon>Chitinophagaceae</taxon>
        <taxon>Panacibacter</taxon>
    </lineage>
</organism>